<evidence type="ECO:0000313" key="2">
    <source>
        <dbReference type="EMBL" id="EHT9938999.1"/>
    </source>
</evidence>
<name>A0A0P8JQM8_CITFR</name>
<evidence type="ECO:0000313" key="7">
    <source>
        <dbReference type="EMBL" id="KPR46583.1"/>
    </source>
</evidence>
<keyword evidence="1" id="KW-0812">Transmembrane</keyword>
<dbReference type="Proteomes" id="UP001279522">
    <property type="component" value="Unassembled WGS sequence"/>
</dbReference>
<dbReference type="EMBL" id="CP055539">
    <property type="protein sequence ID" value="QLO16744.1"/>
    <property type="molecule type" value="Genomic_DNA"/>
</dbReference>
<accession>A0A0P8JQM8</accession>
<evidence type="ECO:0000313" key="6">
    <source>
        <dbReference type="EMBL" id="HBH7044427.1"/>
    </source>
</evidence>
<dbReference type="Proteomes" id="UP000050520">
    <property type="component" value="Unassembled WGS sequence"/>
</dbReference>
<proteinExistence type="predicted"/>
<dbReference type="EMBL" id="CP056574">
    <property type="protein sequence ID" value="QLV33384.1"/>
    <property type="molecule type" value="Genomic_DNA"/>
</dbReference>
<dbReference type="EMBL" id="DAESCB010000023">
    <property type="protein sequence ID" value="HBH7044427.1"/>
    <property type="molecule type" value="Genomic_DNA"/>
</dbReference>
<reference evidence="7 10" key="2">
    <citation type="journal article" date="2017" name="PLoS ONE">
        <title>Genomic and phenotypic characterisation of fluoroquinolone resistance mechanisms in Enterobacteriaceae in Durban, South Africa.</title>
        <authorList>
            <person name="Osei Sekyere J."/>
            <person name="Amoako D.G."/>
        </authorList>
    </citation>
    <scope>NUCLEOTIDE SEQUENCE [LARGE SCALE GENOMIC DNA]</scope>
    <source>
        <strain evidence="7 10">ST62:944112508</strain>
    </source>
</reference>
<dbReference type="EMBL" id="ABBJDF010000010">
    <property type="protein sequence ID" value="EHT9938999.1"/>
    <property type="molecule type" value="Genomic_DNA"/>
</dbReference>
<sequence length="152" mass="17016">MKFYISDVLWKSGQAFIFSFVTAPAVALLLILFCTVLTSSPSKVFLDQARSLVGNATSTSVMVCPEEKAVFAAFRSSECQRHVVNADDAIKQWDSLLLKGYLIVAGIALICWMVSEAVNYRRKPWRYGIRPSDMTFSYTKLVPKESDDDADK</sequence>
<organism evidence="6 13">
    <name type="scientific">Citrobacter freundii</name>
    <dbReference type="NCBI Taxonomy" id="546"/>
    <lineage>
        <taxon>Bacteria</taxon>
        <taxon>Pseudomonadati</taxon>
        <taxon>Pseudomonadota</taxon>
        <taxon>Gammaproteobacteria</taxon>
        <taxon>Enterobacterales</taxon>
        <taxon>Enterobacteriaceae</taxon>
        <taxon>Citrobacter</taxon>
        <taxon>Citrobacter freundii complex</taxon>
    </lineage>
</organism>
<evidence type="ECO:0000313" key="10">
    <source>
        <dbReference type="Proteomes" id="UP000050520"/>
    </source>
</evidence>
<keyword evidence="8" id="KW-0614">Plasmid</keyword>
<dbReference type="AlphaFoldDB" id="A0A0P8JQM8"/>
<evidence type="ECO:0000256" key="1">
    <source>
        <dbReference type="SAM" id="Phobius"/>
    </source>
</evidence>
<gene>
    <name evidence="7" type="ORF">AN672_28015</name>
    <name evidence="9" type="ORF">HV178_25845</name>
    <name evidence="8" type="ORF">HV183_25545</name>
    <name evidence="6" type="ORF">KV121_004564</name>
    <name evidence="2" type="ORF">KY227_002068</name>
    <name evidence="4" type="ORF">P7U51_004116</name>
    <name evidence="5" type="ORF">PQQ21_005291</name>
    <name evidence="3" type="ORF">SGX49_004349</name>
</gene>
<dbReference type="EMBL" id="ABOSXX010000031">
    <property type="protein sequence ID" value="ELV3681859.1"/>
    <property type="molecule type" value="Genomic_DNA"/>
</dbReference>
<dbReference type="Proteomes" id="UP000512222">
    <property type="component" value="Plasmid pRHBSTW-00370_2"/>
</dbReference>
<evidence type="ECO:0000313" key="4">
    <source>
        <dbReference type="EMBL" id="EMM7459548.1"/>
    </source>
</evidence>
<evidence type="ECO:0000313" key="11">
    <source>
        <dbReference type="Proteomes" id="UP000510650"/>
    </source>
</evidence>
<geneLocation type="plasmid" evidence="12">
    <name>prhbstw-00370_2</name>
</geneLocation>
<protein>
    <submittedName>
        <fullName evidence="6">Uncharacterized protein</fullName>
    </submittedName>
</protein>
<evidence type="ECO:0000313" key="8">
    <source>
        <dbReference type="EMBL" id="QLO16744.1"/>
    </source>
</evidence>
<evidence type="ECO:0000313" key="3">
    <source>
        <dbReference type="EMBL" id="ELV3681859.1"/>
    </source>
</evidence>
<reference evidence="11 12" key="4">
    <citation type="submission" date="2020-06" db="EMBL/GenBank/DDBJ databases">
        <title>REHAB project genomes.</title>
        <authorList>
            <person name="Shaw L.P."/>
        </authorList>
    </citation>
    <scope>NUCLEOTIDE SEQUENCE [LARGE SCALE GENOMIC DNA]</scope>
    <source>
        <strain evidence="12">RHBSTW-00370</strain>
        <strain evidence="11">RHBSTW-00398</strain>
        <plasmid evidence="12">prhbstw-00370_2</plasmid>
        <plasmid evidence="11">prhbstw-00398_2</plasmid>
    </source>
</reference>
<geneLocation type="plasmid" evidence="8">
    <name>pRHBSTW-00398_2</name>
</geneLocation>
<reference evidence="6" key="6">
    <citation type="submission" date="2021-07" db="EMBL/GenBank/DDBJ databases">
        <authorList>
            <consortium name="NCBI Pathogen Detection Project"/>
        </authorList>
    </citation>
    <scope>NUCLEOTIDE SEQUENCE</scope>
    <source>
        <strain evidence="6">91871</strain>
    </source>
</reference>
<reference evidence="4" key="7">
    <citation type="submission" date="2024-02" db="EMBL/GenBank/DDBJ databases">
        <authorList>
            <consortium name="Clinical and Environmental Microbiology Branch: Whole genome sequencing antimicrobial resistance pathogens in the healthcare setting"/>
        </authorList>
    </citation>
    <scope>NUCLEOTIDE SEQUENCE</scope>
    <source>
        <strain evidence="2">2021DK-00049</strain>
        <strain evidence="5">2023GN-00102</strain>
        <strain evidence="3">2023GN-00287</strain>
        <strain evidence="4">Whole organism</strain>
    </source>
</reference>
<reference evidence="8" key="5">
    <citation type="journal article" date="2021" name="Microb. Genom.">
        <title>A genomic epidemiological study shows that prevalence of antimicrobial resistance in Enterobacterales is associated with the livestock host, as well as antimicrobial usage.</title>
        <authorList>
            <person name="AbuOun M."/>
            <person name="Jones H."/>
            <person name="Stubberfield E."/>
            <person name="Gilson D."/>
            <person name="Shaw L.P."/>
            <person name="Hubbard A.T.M."/>
            <person name="Chau K.K."/>
            <person name="Sebra R."/>
            <person name="Peto T.E.A."/>
            <person name="Crook D.W."/>
            <person name="Read D.S."/>
            <person name="Gweon H.S."/>
            <person name="Walker A.S."/>
            <person name="Stoesser N."/>
            <person name="Smith R.P."/>
            <person name="Anjum M.F."/>
            <person name="On Behalf Of The Rehab Consortium."/>
        </authorList>
    </citation>
    <scope>NUCLEOTIDE SEQUENCE</scope>
    <source>
        <strain evidence="9">RHBSTW-00370</strain>
        <strain evidence="8">RHBSTW-00398</strain>
    </source>
</reference>
<feature type="transmembrane region" description="Helical" evidence="1">
    <location>
        <begin position="15"/>
        <end position="38"/>
    </location>
</feature>
<dbReference type="EMBL" id="ABKLER030000046">
    <property type="protein sequence ID" value="EMN4147920.1"/>
    <property type="molecule type" value="Genomic_DNA"/>
</dbReference>
<evidence type="ECO:0000313" key="12">
    <source>
        <dbReference type="Proteomes" id="UP000512222"/>
    </source>
</evidence>
<dbReference type="Proteomes" id="UP001169574">
    <property type="component" value="Unassembled WGS sequence"/>
</dbReference>
<dbReference type="RefSeq" id="WP_008786599.1">
    <property type="nucleotide sequence ID" value="NZ_AP026941.1"/>
</dbReference>
<geneLocation type="plasmid" evidence="11">
    <name>prhbstw-00398_2</name>
</geneLocation>
<dbReference type="Proteomes" id="UP000885148">
    <property type="component" value="Unassembled WGS sequence"/>
</dbReference>
<reference evidence="10" key="1">
    <citation type="submission" date="2015-09" db="EMBL/GenBank/DDBJ databases">
        <title>Prevalence of NDMs in South Africa.</title>
        <authorList>
            <person name="Osei Sekyere J."/>
            <person name="Govinden U."/>
            <person name="Essack S."/>
            <person name="Haldorsen B."/>
            <person name="Samuelsen O."/>
            <person name="Aasnaes B."/>
            <person name="Sundsfjord A."/>
        </authorList>
    </citation>
    <scope>NUCLEOTIDE SEQUENCE [LARGE SCALE GENOMIC DNA]</scope>
    <source>
        <strain evidence="10">ST62:944112508</strain>
    </source>
</reference>
<geneLocation type="plasmid" evidence="9">
    <name>pRHBSTW-00370_2</name>
</geneLocation>
<keyword evidence="1" id="KW-1133">Transmembrane helix</keyword>
<evidence type="ECO:0000313" key="5">
    <source>
        <dbReference type="EMBL" id="EMN4147920.1"/>
    </source>
</evidence>
<dbReference type="EMBL" id="LJEB01000229">
    <property type="protein sequence ID" value="KPR46583.1"/>
    <property type="molecule type" value="Genomic_DNA"/>
</dbReference>
<reference evidence="6" key="3">
    <citation type="journal article" date="2018" name="Genome Biol.">
        <title>SKESA: strategic k-mer extension for scrupulous assemblies.</title>
        <authorList>
            <person name="Souvorov A."/>
            <person name="Agarwala R."/>
            <person name="Lipman D.J."/>
        </authorList>
    </citation>
    <scope>NUCLEOTIDE SEQUENCE</scope>
    <source>
        <strain evidence="6">91871</strain>
    </source>
</reference>
<evidence type="ECO:0000313" key="13">
    <source>
        <dbReference type="Proteomes" id="UP000885148"/>
    </source>
</evidence>
<evidence type="ECO:0000313" key="9">
    <source>
        <dbReference type="EMBL" id="QLV33384.1"/>
    </source>
</evidence>
<feature type="transmembrane region" description="Helical" evidence="1">
    <location>
        <begin position="101"/>
        <end position="120"/>
    </location>
</feature>
<dbReference type="Proteomes" id="UP000510650">
    <property type="component" value="Plasmid pRHBSTW-00398_2"/>
</dbReference>
<keyword evidence="1" id="KW-0472">Membrane</keyword>
<dbReference type="EMBL" id="ABLGCN030000013">
    <property type="protein sequence ID" value="EMM7459548.1"/>
    <property type="molecule type" value="Genomic_DNA"/>
</dbReference>